<gene>
    <name evidence="1" type="ORF">NDI38_19405</name>
</gene>
<dbReference type="EMBL" id="JAMPLM010000020">
    <property type="protein sequence ID" value="MEP1060605.1"/>
    <property type="molecule type" value="Genomic_DNA"/>
</dbReference>
<dbReference type="Proteomes" id="UP001476950">
    <property type="component" value="Unassembled WGS sequence"/>
</dbReference>
<dbReference type="NCBIfam" id="TIGR03985">
    <property type="entry name" value="TIGR03985 family CRISPR-associated protein"/>
    <property type="match status" value="1"/>
</dbReference>
<proteinExistence type="predicted"/>
<protein>
    <submittedName>
        <fullName evidence="1">TIGR03985 family CRISPR-associated protein</fullName>
    </submittedName>
</protein>
<dbReference type="RefSeq" id="WP_242033469.1">
    <property type="nucleotide sequence ID" value="NZ_JAMPLM010000020.1"/>
</dbReference>
<reference evidence="1 2" key="1">
    <citation type="submission" date="2022-04" db="EMBL/GenBank/DDBJ databases">
        <title>Positive selection, recombination, and allopatry shape intraspecific diversity of widespread and dominant cyanobacteria.</title>
        <authorList>
            <person name="Wei J."/>
            <person name="Shu W."/>
            <person name="Hu C."/>
        </authorList>
    </citation>
    <scope>NUCLEOTIDE SEQUENCE [LARGE SCALE GENOMIC DNA]</scope>
    <source>
        <strain evidence="1 2">AS-A4</strain>
    </source>
</reference>
<sequence>MSALGFLYPPSPSILHWLSAGQLANRLQRTLRLWVLLHRLYGVQPHWSTSLPQPFSYPDIRERLFADSHRRSDSLSAQELTATCADPTCLCHKTLQTWLHEVSPRLTASEWLTEMAQLTGLATTELEQHLEQCPFATVHRSLRDDLKLLSQQGWLEPLPQGRYRCVSTAKLPLPPPPAASLTAHSALFASLSAAQTWEMLRVLEALAFVQPNLQLVVQALWEQLTAIDAHRLREEPSQRIFIHLDYILSEAMQEKVDDFQEQIEQLWGTPDGGVIQFKTWLAREERQVPVTVYPVCLHYARRAKYLSAYGLDPEGNLAWHNYRLDRVASKKLKVLAWGDPGVPQGLKELRHAGELPSPEAVKAKLDEAWGFNFYLPRQLLLLRFPAKFAHWYVDNTVRHPTFCPIAYSRLPDLVRQEITDPLEQQETLKLIDRRSASDAYYAVWIRAGDINVMMRLRDWRPNGEVIAPLSLRQDIAKEVTQELAHYSD</sequence>
<evidence type="ECO:0000313" key="2">
    <source>
        <dbReference type="Proteomes" id="UP001476950"/>
    </source>
</evidence>
<name>A0ABV0KN55_9CYAN</name>
<accession>A0ABV0KN55</accession>
<dbReference type="InterPro" id="IPR023816">
    <property type="entry name" value="CRISPR-assoc_CYA0889"/>
</dbReference>
<keyword evidence="2" id="KW-1185">Reference proteome</keyword>
<organism evidence="1 2">
    <name type="scientific">Stenomitos frigidus AS-A4</name>
    <dbReference type="NCBI Taxonomy" id="2933935"/>
    <lineage>
        <taxon>Bacteria</taxon>
        <taxon>Bacillati</taxon>
        <taxon>Cyanobacteriota</taxon>
        <taxon>Cyanophyceae</taxon>
        <taxon>Leptolyngbyales</taxon>
        <taxon>Leptolyngbyaceae</taxon>
        <taxon>Stenomitos</taxon>
    </lineage>
</organism>
<comment type="caution">
    <text evidence="1">The sequence shown here is derived from an EMBL/GenBank/DDBJ whole genome shotgun (WGS) entry which is preliminary data.</text>
</comment>
<evidence type="ECO:0000313" key="1">
    <source>
        <dbReference type="EMBL" id="MEP1060605.1"/>
    </source>
</evidence>